<dbReference type="EMBL" id="VXIS01000025">
    <property type="protein sequence ID" value="KAA8912287.1"/>
    <property type="molecule type" value="Genomic_DNA"/>
</dbReference>
<feature type="non-terminal residue" evidence="9">
    <location>
        <position position="414"/>
    </location>
</feature>
<dbReference type="GO" id="GO:0001735">
    <property type="term" value="F:prenylcysteine oxidase activity"/>
    <property type="evidence" value="ECO:0007669"/>
    <property type="project" value="InterPro"/>
</dbReference>
<evidence type="ECO:0000256" key="5">
    <source>
        <dbReference type="ARBA" id="ARBA00022827"/>
    </source>
</evidence>
<organism evidence="9 10">
    <name type="scientific">Sphaerosporella brunnea</name>
    <dbReference type="NCBI Taxonomy" id="1250544"/>
    <lineage>
        <taxon>Eukaryota</taxon>
        <taxon>Fungi</taxon>
        <taxon>Dikarya</taxon>
        <taxon>Ascomycota</taxon>
        <taxon>Pezizomycotina</taxon>
        <taxon>Pezizomycetes</taxon>
        <taxon>Pezizales</taxon>
        <taxon>Pyronemataceae</taxon>
        <taxon>Sphaerosporella</taxon>
    </lineage>
</organism>
<gene>
    <name evidence="9" type="ORF">FN846DRAFT_759772</name>
</gene>
<dbReference type="Pfam" id="PF07156">
    <property type="entry name" value="Prenylcys_lyase"/>
    <property type="match status" value="1"/>
</dbReference>
<evidence type="ECO:0000256" key="7">
    <source>
        <dbReference type="ARBA" id="ARBA00023180"/>
    </source>
</evidence>
<keyword evidence="3" id="KW-0285">Flavoprotein</keyword>
<evidence type="ECO:0000256" key="4">
    <source>
        <dbReference type="ARBA" id="ARBA00022729"/>
    </source>
</evidence>
<sequence length="414" mass="46067">PIELGVDAFPETAKYLVSAARSLGLRLELSSPGYNDLTDYEAASFGVYDGRSWAYTEPRAGSFFDSGWWGSQTLSRYGTSVATAATFIKTTHEALNSLYRPFSSLTDVIYNANLQSETQNTAQEVLNNAGVSIGFRRELLNAWVRGRYAQNLGTISALAAFMAADSVGQFNIGREDDMATLWKRMVEDSGAVVKLGSHVDSLQKMPWGGWELTSSTQFNTTTTPYDAVVLATPFGLSSISLPSTVEPLAKVTYNPLHITLFISSSRLSPHPFHGRKDIPEVVLTTPCSWEYDSISAKSGEPGLGQPRFWSLSRVRTVIHEGERRWLYKVVSATKMTQEDLQELVGVGEPINWVYRHFVSFIHPLIVPRRKFSTIRLDENLWYTGAMEELATGVEMASVIGANIARLMHEQWKKE</sequence>
<reference evidence="9 10" key="1">
    <citation type="submission" date="2019-09" db="EMBL/GenBank/DDBJ databases">
        <title>Draft genome of the ectomycorrhizal ascomycete Sphaerosporella brunnea.</title>
        <authorList>
            <consortium name="DOE Joint Genome Institute"/>
            <person name="Benucci G.M."/>
            <person name="Marozzi G."/>
            <person name="Antonielli L."/>
            <person name="Sanchez S."/>
            <person name="Marco P."/>
            <person name="Wang X."/>
            <person name="Falini L.B."/>
            <person name="Barry K."/>
            <person name="Haridas S."/>
            <person name="Lipzen A."/>
            <person name="Labutti K."/>
            <person name="Grigoriev I.V."/>
            <person name="Murat C."/>
            <person name="Martin F."/>
            <person name="Albertini E."/>
            <person name="Donnini D."/>
            <person name="Bonito G."/>
        </authorList>
    </citation>
    <scope>NUCLEOTIDE SEQUENCE [LARGE SCALE GENOMIC DNA]</scope>
    <source>
        <strain evidence="9 10">Sb_GMNB300</strain>
    </source>
</reference>
<dbReference type="InterPro" id="IPR017046">
    <property type="entry name" value="Prenylcysteine_Oxase1"/>
</dbReference>
<keyword evidence="5" id="KW-0274">FAD</keyword>
<dbReference type="GO" id="GO:0030327">
    <property type="term" value="P:prenylated protein catabolic process"/>
    <property type="evidence" value="ECO:0007669"/>
    <property type="project" value="TreeGrafter"/>
</dbReference>
<comment type="similarity">
    <text evidence="2">Belongs to the prenylcysteine oxidase family.</text>
</comment>
<dbReference type="InterPro" id="IPR036188">
    <property type="entry name" value="FAD/NAD-bd_sf"/>
</dbReference>
<dbReference type="GO" id="GO:0016829">
    <property type="term" value="F:lyase activity"/>
    <property type="evidence" value="ECO:0007669"/>
    <property type="project" value="UniProtKB-KW"/>
</dbReference>
<dbReference type="PANTHER" id="PTHR15944">
    <property type="entry name" value="FARNESYLCYSTEINE LYASE"/>
    <property type="match status" value="1"/>
</dbReference>
<dbReference type="SUPFAM" id="SSF51905">
    <property type="entry name" value="FAD/NAD(P)-binding domain"/>
    <property type="match status" value="1"/>
</dbReference>
<dbReference type="InterPro" id="IPR010795">
    <property type="entry name" value="Prenylcys_lyase"/>
</dbReference>
<dbReference type="GO" id="GO:0030328">
    <property type="term" value="P:prenylcysteine catabolic process"/>
    <property type="evidence" value="ECO:0007669"/>
    <property type="project" value="InterPro"/>
</dbReference>
<comment type="caution">
    <text evidence="9">The sequence shown here is derived from an EMBL/GenBank/DDBJ whole genome shotgun (WGS) entry which is preliminary data.</text>
</comment>
<dbReference type="OrthoDB" id="437369at2759"/>
<evidence type="ECO:0000256" key="3">
    <source>
        <dbReference type="ARBA" id="ARBA00022630"/>
    </source>
</evidence>
<keyword evidence="10" id="KW-1185">Reference proteome</keyword>
<evidence type="ECO:0000313" key="9">
    <source>
        <dbReference type="EMBL" id="KAA8912287.1"/>
    </source>
</evidence>
<dbReference type="AlphaFoldDB" id="A0A5J5F787"/>
<keyword evidence="7" id="KW-0325">Glycoprotein</keyword>
<evidence type="ECO:0000313" key="10">
    <source>
        <dbReference type="Proteomes" id="UP000326924"/>
    </source>
</evidence>
<proteinExistence type="inferred from homology"/>
<dbReference type="InParanoid" id="A0A5J5F787"/>
<keyword evidence="9" id="KW-0456">Lyase</keyword>
<dbReference type="PANTHER" id="PTHR15944:SF0">
    <property type="entry name" value="PRENYLCYSTEINE LYASE DOMAIN-CONTAINING PROTEIN"/>
    <property type="match status" value="1"/>
</dbReference>
<evidence type="ECO:0000256" key="2">
    <source>
        <dbReference type="ARBA" id="ARBA00009967"/>
    </source>
</evidence>
<protein>
    <submittedName>
        <fullName evidence="9">Prenylcysteine lyase-domain-containing protein</fullName>
    </submittedName>
</protein>
<comment type="cofactor">
    <cofactor evidence="1">
        <name>FAD</name>
        <dbReference type="ChEBI" id="CHEBI:57692"/>
    </cofactor>
</comment>
<evidence type="ECO:0000256" key="1">
    <source>
        <dbReference type="ARBA" id="ARBA00001974"/>
    </source>
</evidence>
<dbReference type="Proteomes" id="UP000326924">
    <property type="component" value="Unassembled WGS sequence"/>
</dbReference>
<accession>A0A5J5F787</accession>
<evidence type="ECO:0000256" key="6">
    <source>
        <dbReference type="ARBA" id="ARBA00023002"/>
    </source>
</evidence>
<name>A0A5J5F787_9PEZI</name>
<keyword evidence="4" id="KW-0732">Signal</keyword>
<evidence type="ECO:0000259" key="8">
    <source>
        <dbReference type="Pfam" id="PF07156"/>
    </source>
</evidence>
<keyword evidence="6" id="KW-0560">Oxidoreductase</keyword>
<feature type="non-terminal residue" evidence="9">
    <location>
        <position position="1"/>
    </location>
</feature>
<feature type="domain" description="Prenylcysteine lyase" evidence="8">
    <location>
        <begin position="74"/>
        <end position="413"/>
    </location>
</feature>